<organism evidence="3 4">
    <name type="scientific">Saccharophagus degradans</name>
    <dbReference type="NCBI Taxonomy" id="86304"/>
    <lineage>
        <taxon>Bacteria</taxon>
        <taxon>Pseudomonadati</taxon>
        <taxon>Pseudomonadota</taxon>
        <taxon>Gammaproteobacteria</taxon>
        <taxon>Cellvibrionales</taxon>
        <taxon>Cellvibrionaceae</taxon>
        <taxon>Saccharophagus</taxon>
    </lineage>
</organism>
<accession>A0AAW7X531</accession>
<comment type="caution">
    <text evidence="3">The sequence shown here is derived from an EMBL/GenBank/DDBJ whole genome shotgun (WGS) entry which is preliminary data.</text>
</comment>
<keyword evidence="1" id="KW-0472">Membrane</keyword>
<dbReference type="GO" id="GO:0030428">
    <property type="term" value="C:cell septum"/>
    <property type="evidence" value="ECO:0007669"/>
    <property type="project" value="TreeGrafter"/>
</dbReference>
<evidence type="ECO:0000313" key="3">
    <source>
        <dbReference type="EMBL" id="MDO6422514.1"/>
    </source>
</evidence>
<evidence type="ECO:0000256" key="1">
    <source>
        <dbReference type="SAM" id="Phobius"/>
    </source>
</evidence>
<keyword evidence="1" id="KW-0812">Transmembrane</keyword>
<dbReference type="GO" id="GO:0032153">
    <property type="term" value="C:cell division site"/>
    <property type="evidence" value="ECO:0007669"/>
    <property type="project" value="TreeGrafter"/>
</dbReference>
<feature type="domain" description="SPOR" evidence="2">
    <location>
        <begin position="103"/>
        <end position="182"/>
    </location>
</feature>
<evidence type="ECO:0000313" key="4">
    <source>
        <dbReference type="Proteomes" id="UP001169760"/>
    </source>
</evidence>
<dbReference type="InterPro" id="IPR052521">
    <property type="entry name" value="Cell_div_SPOR-domain"/>
</dbReference>
<protein>
    <submittedName>
        <fullName evidence="3">SPOR domain-containing protein</fullName>
    </submittedName>
</protein>
<dbReference type="PROSITE" id="PS51724">
    <property type="entry name" value="SPOR"/>
    <property type="match status" value="1"/>
</dbReference>
<feature type="transmembrane region" description="Helical" evidence="1">
    <location>
        <begin position="24"/>
        <end position="45"/>
    </location>
</feature>
<dbReference type="GO" id="GO:0042834">
    <property type="term" value="F:peptidoglycan binding"/>
    <property type="evidence" value="ECO:0007669"/>
    <property type="project" value="InterPro"/>
</dbReference>
<dbReference type="Pfam" id="PF05036">
    <property type="entry name" value="SPOR"/>
    <property type="match status" value="1"/>
</dbReference>
<sequence length="186" mass="20857">MARDYAKKKPPQASKRKAEPRVPAWVWLFTGAVLGAFIMFLMRLADMSPQETAKEVKEKTAANSAKNEEQKPRFDFYELLKDAKVPTPKPDTSGPSGAAAEPEAPATEYILQVASFKNKTDAEALRAQLILLNLEATVQDAKVRNGETWYRVLVGPYQSRSRMSKARSTLISNRFEALVLKRNIEN</sequence>
<gene>
    <name evidence="3" type="ORF">Q4521_08525</name>
</gene>
<name>A0AAW7X531_9GAMM</name>
<dbReference type="GO" id="GO:0032506">
    <property type="term" value="P:cytokinetic process"/>
    <property type="evidence" value="ECO:0007669"/>
    <property type="project" value="TreeGrafter"/>
</dbReference>
<evidence type="ECO:0000259" key="2">
    <source>
        <dbReference type="PROSITE" id="PS51724"/>
    </source>
</evidence>
<dbReference type="Proteomes" id="UP001169760">
    <property type="component" value="Unassembled WGS sequence"/>
</dbReference>
<dbReference type="PANTHER" id="PTHR38687:SF1">
    <property type="entry name" value="CELL DIVISION PROTEIN DEDD"/>
    <property type="match status" value="1"/>
</dbReference>
<proteinExistence type="predicted"/>
<dbReference type="InterPro" id="IPR007730">
    <property type="entry name" value="SPOR-like_dom"/>
</dbReference>
<dbReference type="RefSeq" id="WP_216065869.1">
    <property type="nucleotide sequence ID" value="NZ_JAHKPP010000050.1"/>
</dbReference>
<dbReference type="EMBL" id="JAUOPB010000005">
    <property type="protein sequence ID" value="MDO6422514.1"/>
    <property type="molecule type" value="Genomic_DNA"/>
</dbReference>
<dbReference type="PANTHER" id="PTHR38687">
    <property type="entry name" value="CELL DIVISION PROTEIN DEDD-RELATED"/>
    <property type="match status" value="1"/>
</dbReference>
<dbReference type="AlphaFoldDB" id="A0AAW7X531"/>
<reference evidence="3" key="1">
    <citation type="submission" date="2023-07" db="EMBL/GenBank/DDBJ databases">
        <title>Genome content predicts the carbon catabolic preferences of heterotrophic bacteria.</title>
        <authorList>
            <person name="Gralka M."/>
        </authorList>
    </citation>
    <scope>NUCLEOTIDE SEQUENCE</scope>
    <source>
        <strain evidence="3">I3M17_2</strain>
    </source>
</reference>
<keyword evidence="1" id="KW-1133">Transmembrane helix</keyword>